<comment type="similarity">
    <text evidence="1 2">Belongs to the outer membrane factor (OMF) (TC 1.B.17) family.</text>
</comment>
<keyword evidence="2" id="KW-0812">Transmembrane</keyword>
<dbReference type="SUPFAM" id="SSF56954">
    <property type="entry name" value="Outer membrane efflux proteins (OEP)"/>
    <property type="match status" value="1"/>
</dbReference>
<dbReference type="Gene3D" id="1.20.1600.10">
    <property type="entry name" value="Outer membrane efflux proteins (OEP)"/>
    <property type="match status" value="1"/>
</dbReference>
<evidence type="ECO:0000313" key="3">
    <source>
        <dbReference type="EMBL" id="SDI30000.1"/>
    </source>
</evidence>
<dbReference type="PROSITE" id="PS51257">
    <property type="entry name" value="PROKAR_LIPOPROTEIN"/>
    <property type="match status" value="1"/>
</dbReference>
<keyword evidence="2" id="KW-1134">Transmembrane beta strand</keyword>
<dbReference type="GO" id="GO:0015562">
    <property type="term" value="F:efflux transmembrane transporter activity"/>
    <property type="evidence" value="ECO:0007669"/>
    <property type="project" value="InterPro"/>
</dbReference>
<accession>A0A1G8JH97</accession>
<dbReference type="AlphaFoldDB" id="A0A1G8JH97"/>
<dbReference type="Gene3D" id="2.20.200.10">
    <property type="entry name" value="Outer membrane efflux proteins (OEP)"/>
    <property type="match status" value="1"/>
</dbReference>
<keyword evidence="2" id="KW-0472">Membrane</keyword>
<organism evidence="3 4">
    <name type="scientific">Propionivibrio dicarboxylicus</name>
    <dbReference type="NCBI Taxonomy" id="83767"/>
    <lineage>
        <taxon>Bacteria</taxon>
        <taxon>Pseudomonadati</taxon>
        <taxon>Pseudomonadota</taxon>
        <taxon>Betaproteobacteria</taxon>
        <taxon>Rhodocyclales</taxon>
        <taxon>Rhodocyclaceae</taxon>
        <taxon>Propionivibrio</taxon>
    </lineage>
</organism>
<dbReference type="EMBL" id="FNCY01000016">
    <property type="protein sequence ID" value="SDI30000.1"/>
    <property type="molecule type" value="Genomic_DNA"/>
</dbReference>
<keyword evidence="2" id="KW-0564">Palmitate</keyword>
<reference evidence="3 4" key="1">
    <citation type="submission" date="2016-10" db="EMBL/GenBank/DDBJ databases">
        <authorList>
            <person name="de Groot N.N."/>
        </authorList>
    </citation>
    <scope>NUCLEOTIDE SEQUENCE [LARGE SCALE GENOMIC DNA]</scope>
    <source>
        <strain evidence="3 4">DSM 5885</strain>
    </source>
</reference>
<keyword evidence="4" id="KW-1185">Reference proteome</keyword>
<dbReference type="STRING" id="83767.SAMN05660652_03197"/>
<proteinExistence type="inferred from homology"/>
<dbReference type="Pfam" id="PF02321">
    <property type="entry name" value="OEP"/>
    <property type="match status" value="2"/>
</dbReference>
<dbReference type="InterPro" id="IPR003423">
    <property type="entry name" value="OMP_efflux"/>
</dbReference>
<dbReference type="Proteomes" id="UP000198607">
    <property type="component" value="Unassembled WGS sequence"/>
</dbReference>
<evidence type="ECO:0000256" key="1">
    <source>
        <dbReference type="ARBA" id="ARBA00007613"/>
    </source>
</evidence>
<evidence type="ECO:0000256" key="2">
    <source>
        <dbReference type="RuleBase" id="RU362097"/>
    </source>
</evidence>
<dbReference type="NCBIfam" id="TIGR01845">
    <property type="entry name" value="outer_NodT"/>
    <property type="match status" value="1"/>
</dbReference>
<protein>
    <submittedName>
        <fullName evidence="3">Efflux transporter, outer membrane factor (OMF) lipoprotein, NodT family</fullName>
    </submittedName>
</protein>
<comment type="subcellular location">
    <subcellularLocation>
        <location evidence="2">Cell membrane</location>
        <topology evidence="2">Lipid-anchor</topology>
    </subcellularLocation>
</comment>
<dbReference type="GO" id="GO:0005886">
    <property type="term" value="C:plasma membrane"/>
    <property type="evidence" value="ECO:0007669"/>
    <property type="project" value="UniProtKB-SubCell"/>
</dbReference>
<dbReference type="RefSeq" id="WP_218122779.1">
    <property type="nucleotide sequence ID" value="NZ_FNCY01000016.1"/>
</dbReference>
<sequence length="526" mass="56407">MKTGTQPTHMSVPTISAGRAGLTAALFAALLGGCAVGPDYQRPTLPAAKAYATQALPETTSGSEAQRFVAGKAIQADWWTLFESPQLTALIEKAFAANPTIEAAQAALRAAQYTVQAQRGYFFPTIQASYSPSRTKIAGNVGGNSPGVQGNGSVISTTQNTPASQGGTAPFNQPVVYNFHTAQFSVGYTPDIFGLNRRLVEAFEAQTRIQALQLEAAYVTLASNVVAAAVQEALLRRQLELVEAIVADNVRAVELVGRQFKNGYASQLDLSLQENALAQARQLLPPLQKQLEQTRHLLASLIGGTPDQAMSETFTLDSLKLPRELPLSLPSDIIDQRPDVRAAEEQLHIVTAQLGAAIANRLPQFTIDATWGGAASQFTQMFWSSGKFFNIAGTLAQTIFDGGTLKYRQRAMEETVKQTTAQYQSTVLNAYQNVADAVYAVHSDAAALSAASDAERTAKTSLGLLRKQFQRGYIDRLALIAAEQNYRQSALALAQAQATRLGDTALLFQALGGGWWNKPAQDAKAN</sequence>
<dbReference type="InterPro" id="IPR010131">
    <property type="entry name" value="MdtP/NodT-like"/>
</dbReference>
<name>A0A1G8JH97_9RHOO</name>
<keyword evidence="2 3" id="KW-0449">Lipoprotein</keyword>
<evidence type="ECO:0000313" key="4">
    <source>
        <dbReference type="Proteomes" id="UP000198607"/>
    </source>
</evidence>
<dbReference type="PANTHER" id="PTHR30203">
    <property type="entry name" value="OUTER MEMBRANE CATION EFFLUX PROTEIN"/>
    <property type="match status" value="1"/>
</dbReference>
<gene>
    <name evidence="3" type="ORF">SAMN05660652_03197</name>
</gene>
<dbReference type="PANTHER" id="PTHR30203:SF33">
    <property type="entry name" value="BLR4455 PROTEIN"/>
    <property type="match status" value="1"/>
</dbReference>